<protein>
    <recommendedName>
        <fullName evidence="3">Tetratricopeptide repeat protein</fullName>
    </recommendedName>
</protein>
<accession>A0A8S4C4P9</accession>
<name>A0A8S4C4P9_9ACAR</name>
<dbReference type="Proteomes" id="UP000837675">
    <property type="component" value="Unassembled WGS sequence"/>
</dbReference>
<dbReference type="AlphaFoldDB" id="A0A8S4C4P9"/>
<comment type="caution">
    <text evidence="1">The sequence shown here is derived from an EMBL/GenBank/DDBJ whole genome shotgun (WGS) entry which is preliminary data.</text>
</comment>
<dbReference type="SUPFAM" id="SSF48452">
    <property type="entry name" value="TPR-like"/>
    <property type="match status" value="1"/>
</dbReference>
<evidence type="ECO:0000313" key="2">
    <source>
        <dbReference type="Proteomes" id="UP000837675"/>
    </source>
</evidence>
<dbReference type="Gene3D" id="1.25.40.10">
    <property type="entry name" value="Tetratricopeptide repeat domain"/>
    <property type="match status" value="1"/>
</dbReference>
<organism evidence="1 2">
    <name type="scientific">Hyalomma marginatum</name>
    <dbReference type="NCBI Taxonomy" id="34627"/>
    <lineage>
        <taxon>Eukaryota</taxon>
        <taxon>Metazoa</taxon>
        <taxon>Ecdysozoa</taxon>
        <taxon>Arthropoda</taxon>
        <taxon>Chelicerata</taxon>
        <taxon>Arachnida</taxon>
        <taxon>Acari</taxon>
        <taxon>Parasitiformes</taxon>
        <taxon>Ixodida</taxon>
        <taxon>Ixodoidea</taxon>
        <taxon>Ixodidae</taxon>
        <taxon>Hyalomminae</taxon>
        <taxon>Hyalomma</taxon>
    </lineage>
</organism>
<gene>
    <name evidence="1" type="ORF">MHYMCMPASI_00478</name>
</gene>
<dbReference type="InterPro" id="IPR011990">
    <property type="entry name" value="TPR-like_helical_dom_sf"/>
</dbReference>
<evidence type="ECO:0008006" key="3">
    <source>
        <dbReference type="Google" id="ProtNLM"/>
    </source>
</evidence>
<keyword evidence="2" id="KW-1185">Reference proteome</keyword>
<proteinExistence type="predicted"/>
<dbReference type="EMBL" id="CAJVAF010000215">
    <property type="protein sequence ID" value="CAG7591784.1"/>
    <property type="molecule type" value="Genomic_DNA"/>
</dbReference>
<evidence type="ECO:0000313" key="1">
    <source>
        <dbReference type="EMBL" id="CAG7591784.1"/>
    </source>
</evidence>
<reference evidence="1" key="1">
    <citation type="submission" date="2021-06" db="EMBL/GenBank/DDBJ databases">
        <authorList>
            <person name="Nardi T."/>
            <person name="Nardi T."/>
        </authorList>
    </citation>
    <scope>NUCLEOTIDE SEQUENCE</scope>
</reference>
<sequence>MYIIYGFSCEERGEYTGSLRLYEKSLSIDKQNFGEKGAAVAVYNNIGNLHRNRSKYLKAL</sequence>